<keyword evidence="7" id="KW-0175">Coiled coil</keyword>
<keyword evidence="3 6" id="KW-0597">Phosphoprotein</keyword>
<evidence type="ECO:0000256" key="2">
    <source>
        <dbReference type="ARBA" id="ARBA00012438"/>
    </source>
</evidence>
<evidence type="ECO:0000256" key="3">
    <source>
        <dbReference type="ARBA" id="ARBA00022553"/>
    </source>
</evidence>
<dbReference type="Pfam" id="PF13185">
    <property type="entry name" value="GAF_2"/>
    <property type="match status" value="1"/>
</dbReference>
<reference evidence="10 11" key="2">
    <citation type="journal article" date="2021" name="Microorganisms">
        <title>The Ever-Expanding Pseudomonas Genus: Description of 43 New Species and Partition of the Pseudomonas putida Group.</title>
        <authorList>
            <person name="Girard L."/>
            <person name="Lood C."/>
            <person name="Hofte M."/>
            <person name="Vandamme P."/>
            <person name="Rokni-Zadeh H."/>
            <person name="van Noort V."/>
            <person name="Lavigne R."/>
            <person name="De Mot R."/>
        </authorList>
    </citation>
    <scope>NUCLEOTIDE SEQUENCE [LARGE SCALE GENOMIC DNA]</scope>
    <source>
        <strain evidence="10 11">RW8P3</strain>
    </source>
</reference>
<dbReference type="PROSITE" id="PS50109">
    <property type="entry name" value="HIS_KIN"/>
    <property type="match status" value="1"/>
</dbReference>
<dbReference type="SMART" id="SM00448">
    <property type="entry name" value="REC"/>
    <property type="match status" value="1"/>
</dbReference>
<dbReference type="PRINTS" id="PR00344">
    <property type="entry name" value="BCTRLSENSOR"/>
</dbReference>
<keyword evidence="4" id="KW-0808">Transferase</keyword>
<evidence type="ECO:0000259" key="8">
    <source>
        <dbReference type="PROSITE" id="PS50109"/>
    </source>
</evidence>
<name>A0A9E6PHD9_9PSED</name>
<comment type="catalytic activity">
    <reaction evidence="1">
        <text>ATP + protein L-histidine = ADP + protein N-phospho-L-histidine.</text>
        <dbReference type="EC" id="2.7.13.3"/>
    </reaction>
</comment>
<reference evidence="10 11" key="1">
    <citation type="journal article" date="2020" name="Microorganisms">
        <title>Reliable Identification of Environmental Pseudomonas Isolates Using the rpoD Gene.</title>
        <authorList>
            <consortium name="The Broad Institute Genome Sequencing Platform"/>
            <person name="Girard L."/>
            <person name="Lood C."/>
            <person name="Rokni-Zadeh H."/>
            <person name="van Noort V."/>
            <person name="Lavigne R."/>
            <person name="De Mot R."/>
        </authorList>
    </citation>
    <scope>NUCLEOTIDE SEQUENCE [LARGE SCALE GENOMIC DNA]</scope>
    <source>
        <strain evidence="10 11">RW8P3</strain>
    </source>
</reference>
<dbReference type="GO" id="GO:0000155">
    <property type="term" value="F:phosphorelay sensor kinase activity"/>
    <property type="evidence" value="ECO:0007669"/>
    <property type="project" value="InterPro"/>
</dbReference>
<evidence type="ECO:0000313" key="10">
    <source>
        <dbReference type="EMBL" id="QXI26462.1"/>
    </source>
</evidence>
<dbReference type="SUPFAM" id="SSF55781">
    <property type="entry name" value="GAF domain-like"/>
    <property type="match status" value="1"/>
</dbReference>
<feature type="coiled-coil region" evidence="7">
    <location>
        <begin position="199"/>
        <end position="251"/>
    </location>
</feature>
<dbReference type="AlphaFoldDB" id="A0A9E6PHD9"/>
<evidence type="ECO:0000256" key="5">
    <source>
        <dbReference type="ARBA" id="ARBA00022777"/>
    </source>
</evidence>
<dbReference type="SUPFAM" id="SSF52172">
    <property type="entry name" value="CheY-like"/>
    <property type="match status" value="1"/>
</dbReference>
<dbReference type="KEGG" id="pvw:HU752_021310"/>
<dbReference type="CDD" id="cd18161">
    <property type="entry name" value="REC_hyHK_blue-like"/>
    <property type="match status" value="1"/>
</dbReference>
<evidence type="ECO:0000256" key="7">
    <source>
        <dbReference type="SAM" id="Coils"/>
    </source>
</evidence>
<dbReference type="InterPro" id="IPR036097">
    <property type="entry name" value="HisK_dim/P_sf"/>
</dbReference>
<dbReference type="SMART" id="SM00387">
    <property type="entry name" value="HATPase_c"/>
    <property type="match status" value="1"/>
</dbReference>
<feature type="domain" description="Histidine kinase" evidence="8">
    <location>
        <begin position="267"/>
        <end position="491"/>
    </location>
</feature>
<sequence length="632" mass="68859">MSVLHLVPSVAPASNASTVEQSRCDIDFLHGISLALIGEQDLNALHRKIVDAAVAITGSQFGTMQQLCPEGHVSGHGGELQLLCSHGLPADAVGFWQWVSPAAYSSCTMALKLGERAIIPDFEQWTDISGTEDLMAFRRAGIRSAQTTPLRSRTGQLLGMISTHWTHPHQPSARDLRLLDILARQAADLLERTIAEDALRAREQELARTVNLLREAEEQQARVQAELLNLNETLEQRIAERTALLMQSEEQLRQSQKMEAVGQLTGGLAHDFNNLLAGISSALELMNRRIEQGRVTEVGKYMAAAQGAASRAASLTHRLLAFSRRQTLEPRATNVNALMYGMAELIQRTAGPTVILETRAAEEAWPIHVDASQLENTLLNLCINSRDAMPDGGRITLETSNQWLDRTAARAHNVPEGPYLCLSVTDTGTGMSPEVMGRVFEPFFTTKPLGQGTGLGLSMIYGFVQQSGGQIHIRSALGEGTCVSIYLPRYQGIPLNAEAMPDLSTQSTAQHCETILLVDDESTVRMLLADYLGELGYTVIQAADSLEGLRLLRSGAHIDLLLTDVGLPGGMNGRQMAEAGMDLRPQLKVLFITGYAENSAISDGELPCGMQVMTKPFVLDSLENRIREILTV</sequence>
<dbReference type="SUPFAM" id="SSF55874">
    <property type="entry name" value="ATPase domain of HSP90 chaperone/DNA topoisomerase II/histidine kinase"/>
    <property type="match status" value="1"/>
</dbReference>
<accession>A0A9E6PHD9</accession>
<keyword evidence="5" id="KW-0418">Kinase</keyword>
<feature type="domain" description="Response regulatory" evidence="9">
    <location>
        <begin position="514"/>
        <end position="630"/>
    </location>
</feature>
<dbReference type="Pfam" id="PF00512">
    <property type="entry name" value="HisKA"/>
    <property type="match status" value="1"/>
</dbReference>
<dbReference type="InterPro" id="IPR036890">
    <property type="entry name" value="HATPase_C_sf"/>
</dbReference>
<protein>
    <recommendedName>
        <fullName evidence="2">histidine kinase</fullName>
        <ecNumber evidence="2">2.7.13.3</ecNumber>
    </recommendedName>
</protein>
<dbReference type="Proteomes" id="UP000634530">
    <property type="component" value="Chromosome"/>
</dbReference>
<dbReference type="EMBL" id="CP077093">
    <property type="protein sequence ID" value="QXI26462.1"/>
    <property type="molecule type" value="Genomic_DNA"/>
</dbReference>
<dbReference type="CDD" id="cd00082">
    <property type="entry name" value="HisKA"/>
    <property type="match status" value="1"/>
</dbReference>
<evidence type="ECO:0000259" key="9">
    <source>
        <dbReference type="PROSITE" id="PS50110"/>
    </source>
</evidence>
<evidence type="ECO:0000256" key="4">
    <source>
        <dbReference type="ARBA" id="ARBA00022679"/>
    </source>
</evidence>
<dbReference type="InterPro" id="IPR011006">
    <property type="entry name" value="CheY-like_superfamily"/>
</dbReference>
<dbReference type="InterPro" id="IPR003594">
    <property type="entry name" value="HATPase_dom"/>
</dbReference>
<dbReference type="EC" id="2.7.13.3" evidence="2"/>
<keyword evidence="11" id="KW-1185">Reference proteome</keyword>
<dbReference type="InterPro" id="IPR005467">
    <property type="entry name" value="His_kinase_dom"/>
</dbReference>
<dbReference type="InterPro" id="IPR003018">
    <property type="entry name" value="GAF"/>
</dbReference>
<dbReference type="Gene3D" id="3.30.565.10">
    <property type="entry name" value="Histidine kinase-like ATPase, C-terminal domain"/>
    <property type="match status" value="1"/>
</dbReference>
<proteinExistence type="predicted"/>
<feature type="modified residue" description="4-aspartylphosphate" evidence="6">
    <location>
        <position position="564"/>
    </location>
</feature>
<dbReference type="PANTHER" id="PTHR43065:SF42">
    <property type="entry name" value="TWO-COMPONENT SENSOR PPRA"/>
    <property type="match status" value="1"/>
</dbReference>
<gene>
    <name evidence="10" type="ORF">HU752_021310</name>
</gene>
<dbReference type="PANTHER" id="PTHR43065">
    <property type="entry name" value="SENSOR HISTIDINE KINASE"/>
    <property type="match status" value="1"/>
</dbReference>
<dbReference type="Pfam" id="PF02518">
    <property type="entry name" value="HATPase_c"/>
    <property type="match status" value="1"/>
</dbReference>
<dbReference type="RefSeq" id="WP_186675644.1">
    <property type="nucleotide sequence ID" value="NZ_CP077093.1"/>
</dbReference>
<dbReference type="Gene3D" id="3.40.50.2300">
    <property type="match status" value="1"/>
</dbReference>
<dbReference type="InterPro" id="IPR003661">
    <property type="entry name" value="HisK_dim/P_dom"/>
</dbReference>
<organism evidence="10 11">
    <name type="scientific">Pseudomonas vanderleydeniana</name>
    <dbReference type="NCBI Taxonomy" id="2745495"/>
    <lineage>
        <taxon>Bacteria</taxon>
        <taxon>Pseudomonadati</taxon>
        <taxon>Pseudomonadota</taxon>
        <taxon>Gammaproteobacteria</taxon>
        <taxon>Pseudomonadales</taxon>
        <taxon>Pseudomonadaceae</taxon>
        <taxon>Pseudomonas</taxon>
    </lineage>
</organism>
<evidence type="ECO:0000256" key="1">
    <source>
        <dbReference type="ARBA" id="ARBA00000085"/>
    </source>
</evidence>
<dbReference type="InterPro" id="IPR029016">
    <property type="entry name" value="GAF-like_dom_sf"/>
</dbReference>
<dbReference type="InterPro" id="IPR001789">
    <property type="entry name" value="Sig_transdc_resp-reg_receiver"/>
</dbReference>
<dbReference type="InterPro" id="IPR004358">
    <property type="entry name" value="Sig_transdc_His_kin-like_C"/>
</dbReference>
<dbReference type="Pfam" id="PF00072">
    <property type="entry name" value="Response_reg"/>
    <property type="match status" value="1"/>
</dbReference>
<dbReference type="SUPFAM" id="SSF47384">
    <property type="entry name" value="Homodimeric domain of signal transducing histidine kinase"/>
    <property type="match status" value="1"/>
</dbReference>
<dbReference type="PROSITE" id="PS50110">
    <property type="entry name" value="RESPONSE_REGULATORY"/>
    <property type="match status" value="1"/>
</dbReference>
<evidence type="ECO:0000256" key="6">
    <source>
        <dbReference type="PROSITE-ProRule" id="PRU00169"/>
    </source>
</evidence>
<dbReference type="SMART" id="SM00388">
    <property type="entry name" value="HisKA"/>
    <property type="match status" value="1"/>
</dbReference>
<dbReference type="Gene3D" id="1.10.287.130">
    <property type="match status" value="1"/>
</dbReference>
<evidence type="ECO:0000313" key="11">
    <source>
        <dbReference type="Proteomes" id="UP000634530"/>
    </source>
</evidence>
<dbReference type="Gene3D" id="3.30.450.40">
    <property type="match status" value="1"/>
</dbReference>